<gene>
    <name evidence="1" type="ORF">D5018_20345</name>
</gene>
<dbReference type="AlphaFoldDB" id="A0A3L8PUZ3"/>
<evidence type="ECO:0000313" key="2">
    <source>
        <dbReference type="Proteomes" id="UP000281474"/>
    </source>
</evidence>
<dbReference type="EMBL" id="QZEI01000129">
    <property type="protein sequence ID" value="RLV57852.1"/>
    <property type="molecule type" value="Genomic_DNA"/>
</dbReference>
<proteinExistence type="predicted"/>
<dbReference type="OrthoDB" id="9840705at2"/>
<accession>A0A3L8PUZ3</accession>
<dbReference type="Proteomes" id="UP000281474">
    <property type="component" value="Unassembled WGS sequence"/>
</dbReference>
<protein>
    <submittedName>
        <fullName evidence="1">Uncharacterized protein</fullName>
    </submittedName>
</protein>
<dbReference type="RefSeq" id="WP_121840813.1">
    <property type="nucleotide sequence ID" value="NZ_ML014878.1"/>
</dbReference>
<comment type="caution">
    <text evidence="1">The sequence shown here is derived from an EMBL/GenBank/DDBJ whole genome shotgun (WGS) entry which is preliminary data.</text>
</comment>
<reference evidence="1 2" key="1">
    <citation type="submission" date="2018-09" db="EMBL/GenBank/DDBJ databases">
        <title>Phylogeny of the Shewanellaceae, and recommendation for two new genera, Pseudoshewanella and Parashewanella.</title>
        <authorList>
            <person name="Wang G."/>
        </authorList>
    </citation>
    <scope>NUCLEOTIDE SEQUENCE [LARGE SCALE GENOMIC DNA]</scope>
    <source>
        <strain evidence="1 2">C51</strain>
    </source>
</reference>
<sequence>MPIYKLLKPTAGQCNIQPLTDDLNEVVIEASRADFSGYIARFKDHSWIYDESIINQFDVAKWEDNRKLIAYGIGVFNGDSSQIQLVFK</sequence>
<keyword evidence="2" id="KW-1185">Reference proteome</keyword>
<evidence type="ECO:0000313" key="1">
    <source>
        <dbReference type="EMBL" id="RLV57852.1"/>
    </source>
</evidence>
<organism evidence="1 2">
    <name type="scientific">Parashewanella curva</name>
    <dbReference type="NCBI Taxonomy" id="2338552"/>
    <lineage>
        <taxon>Bacteria</taxon>
        <taxon>Pseudomonadati</taxon>
        <taxon>Pseudomonadota</taxon>
        <taxon>Gammaproteobacteria</taxon>
        <taxon>Alteromonadales</taxon>
        <taxon>Shewanellaceae</taxon>
        <taxon>Parashewanella</taxon>
    </lineage>
</organism>
<name>A0A3L8PUZ3_9GAMM</name>